<dbReference type="PROSITE" id="PS50940">
    <property type="entry name" value="CHIT_BIND_II"/>
    <property type="match status" value="1"/>
</dbReference>
<dbReference type="SUPFAM" id="SSF57625">
    <property type="entry name" value="Invertebrate chitin-binding proteins"/>
    <property type="match status" value="1"/>
</dbReference>
<dbReference type="GO" id="GO:0005576">
    <property type="term" value="C:extracellular region"/>
    <property type="evidence" value="ECO:0007669"/>
    <property type="project" value="InterPro"/>
</dbReference>
<feature type="domain" description="Chitin-binding type-2" evidence="2">
    <location>
        <begin position="20"/>
        <end position="77"/>
    </location>
</feature>
<dbReference type="InterPro" id="IPR036508">
    <property type="entry name" value="Chitin-bd_dom_sf"/>
</dbReference>
<gene>
    <name evidence="3" type="ORF">ACAOBT_LOCUS2981</name>
</gene>
<dbReference type="AlphaFoldDB" id="A0A9P0JRQ3"/>
<evidence type="ECO:0000313" key="3">
    <source>
        <dbReference type="EMBL" id="CAH1959035.1"/>
    </source>
</evidence>
<dbReference type="SMART" id="SM00494">
    <property type="entry name" value="ChtBD2"/>
    <property type="match status" value="1"/>
</dbReference>
<dbReference type="EMBL" id="CAKOFQ010006680">
    <property type="protein sequence ID" value="CAH1959035.1"/>
    <property type="molecule type" value="Genomic_DNA"/>
</dbReference>
<evidence type="ECO:0000259" key="2">
    <source>
        <dbReference type="PROSITE" id="PS50940"/>
    </source>
</evidence>
<accession>A0A9P0JRQ3</accession>
<reference evidence="3" key="1">
    <citation type="submission" date="2022-03" db="EMBL/GenBank/DDBJ databases">
        <authorList>
            <person name="Sayadi A."/>
        </authorList>
    </citation>
    <scope>NUCLEOTIDE SEQUENCE</scope>
</reference>
<protein>
    <recommendedName>
        <fullName evidence="2">Chitin-binding type-2 domain-containing protein</fullName>
    </recommendedName>
</protein>
<dbReference type="Gene3D" id="2.170.140.10">
    <property type="entry name" value="Chitin binding domain"/>
    <property type="match status" value="1"/>
</dbReference>
<proteinExistence type="predicted"/>
<feature type="signal peptide" evidence="1">
    <location>
        <begin position="1"/>
        <end position="19"/>
    </location>
</feature>
<name>A0A9P0JRQ3_ACAOB</name>
<feature type="chain" id="PRO_5040389448" description="Chitin-binding type-2 domain-containing protein" evidence="1">
    <location>
        <begin position="20"/>
        <end position="82"/>
    </location>
</feature>
<dbReference type="InterPro" id="IPR002557">
    <property type="entry name" value="Chitin-bd_dom"/>
</dbReference>
<evidence type="ECO:0000313" key="4">
    <source>
        <dbReference type="Proteomes" id="UP001152888"/>
    </source>
</evidence>
<keyword evidence="1" id="KW-0732">Signal</keyword>
<dbReference type="Proteomes" id="UP001152888">
    <property type="component" value="Unassembled WGS sequence"/>
</dbReference>
<dbReference type="OrthoDB" id="6020543at2759"/>
<dbReference type="Pfam" id="PF01607">
    <property type="entry name" value="CBM_14"/>
    <property type="match status" value="1"/>
</dbReference>
<keyword evidence="4" id="KW-1185">Reference proteome</keyword>
<sequence length="82" mass="9231">MKVMCLVASLLAITLSVEAVPSCPEKDAATPVYYPHEIYCYKFYECSNGIAYELECAPPLNWNQAHRICEVNVDCESLKPRS</sequence>
<organism evidence="3 4">
    <name type="scientific">Acanthoscelides obtectus</name>
    <name type="common">Bean weevil</name>
    <name type="synonym">Bruchus obtectus</name>
    <dbReference type="NCBI Taxonomy" id="200917"/>
    <lineage>
        <taxon>Eukaryota</taxon>
        <taxon>Metazoa</taxon>
        <taxon>Ecdysozoa</taxon>
        <taxon>Arthropoda</taxon>
        <taxon>Hexapoda</taxon>
        <taxon>Insecta</taxon>
        <taxon>Pterygota</taxon>
        <taxon>Neoptera</taxon>
        <taxon>Endopterygota</taxon>
        <taxon>Coleoptera</taxon>
        <taxon>Polyphaga</taxon>
        <taxon>Cucujiformia</taxon>
        <taxon>Chrysomeloidea</taxon>
        <taxon>Chrysomelidae</taxon>
        <taxon>Bruchinae</taxon>
        <taxon>Bruchini</taxon>
        <taxon>Acanthoscelides</taxon>
    </lineage>
</organism>
<dbReference type="GO" id="GO:0008061">
    <property type="term" value="F:chitin binding"/>
    <property type="evidence" value="ECO:0007669"/>
    <property type="project" value="InterPro"/>
</dbReference>
<comment type="caution">
    <text evidence="3">The sequence shown here is derived from an EMBL/GenBank/DDBJ whole genome shotgun (WGS) entry which is preliminary data.</text>
</comment>
<evidence type="ECO:0000256" key="1">
    <source>
        <dbReference type="SAM" id="SignalP"/>
    </source>
</evidence>